<comment type="caution">
    <text evidence="6">Lacks conserved residue(s) required for the propagation of feature annotation.</text>
</comment>
<dbReference type="EMBL" id="CP157484">
    <property type="protein sequence ID" value="XBO39961.1"/>
    <property type="molecule type" value="Genomic_DNA"/>
</dbReference>
<comment type="similarity">
    <text evidence="6">Belongs to the PINc/VapC protein family.</text>
</comment>
<reference evidence="8" key="1">
    <citation type="submission" date="2024-05" db="EMBL/GenBank/DDBJ databases">
        <authorList>
            <person name="Kim S."/>
            <person name="Heo J."/>
            <person name="Choi H."/>
            <person name="Choi Y."/>
            <person name="Kwon S.-W."/>
            <person name="Kim Y."/>
        </authorList>
    </citation>
    <scope>NUCLEOTIDE SEQUENCE</scope>
    <source>
        <strain evidence="8">KACC 23698</strain>
    </source>
</reference>
<accession>A0AAU7JHU5</accession>
<evidence type="ECO:0000259" key="7">
    <source>
        <dbReference type="Pfam" id="PF01850"/>
    </source>
</evidence>
<keyword evidence="4 6" id="KW-0378">Hydrolase</keyword>
<evidence type="ECO:0000256" key="1">
    <source>
        <dbReference type="ARBA" id="ARBA00022649"/>
    </source>
</evidence>
<gene>
    <name evidence="6" type="primary">vapC</name>
    <name evidence="8" type="ORF">ABEG18_04030</name>
</gene>
<dbReference type="Pfam" id="PF01850">
    <property type="entry name" value="PIN"/>
    <property type="match status" value="1"/>
</dbReference>
<dbReference type="InterPro" id="IPR044153">
    <property type="entry name" value="PIN_Pae0151-like"/>
</dbReference>
<keyword evidence="6" id="KW-0800">Toxin</keyword>
<evidence type="ECO:0000313" key="8">
    <source>
        <dbReference type="EMBL" id="XBO39961.1"/>
    </source>
</evidence>
<proteinExistence type="inferred from homology"/>
<comment type="function">
    <text evidence="6">Toxic component of a toxin-antitoxin (TA) system. An RNase.</text>
</comment>
<evidence type="ECO:0000256" key="3">
    <source>
        <dbReference type="ARBA" id="ARBA00022723"/>
    </source>
</evidence>
<name>A0AAU7JHU5_9HYPH</name>
<dbReference type="HAMAP" id="MF_00265">
    <property type="entry name" value="VapC_Nob1"/>
    <property type="match status" value="1"/>
</dbReference>
<keyword evidence="3 6" id="KW-0479">Metal-binding</keyword>
<feature type="domain" description="PIN" evidence="7">
    <location>
        <begin position="5"/>
        <end position="121"/>
    </location>
</feature>
<dbReference type="EC" id="3.1.-.-" evidence="6"/>
<dbReference type="InterPro" id="IPR022907">
    <property type="entry name" value="VapC_family"/>
</dbReference>
<dbReference type="PANTHER" id="PTHR35901">
    <property type="entry name" value="RIBONUCLEASE VAPC3"/>
    <property type="match status" value="1"/>
</dbReference>
<comment type="cofactor">
    <cofactor evidence="6">
        <name>Mg(2+)</name>
        <dbReference type="ChEBI" id="CHEBI:18420"/>
    </cofactor>
</comment>
<keyword evidence="2 6" id="KW-0540">Nuclease</keyword>
<keyword evidence="5 6" id="KW-0460">Magnesium</keyword>
<dbReference type="SUPFAM" id="SSF88723">
    <property type="entry name" value="PIN domain-like"/>
    <property type="match status" value="1"/>
</dbReference>
<dbReference type="GO" id="GO:0016787">
    <property type="term" value="F:hydrolase activity"/>
    <property type="evidence" value="ECO:0007669"/>
    <property type="project" value="UniProtKB-KW"/>
</dbReference>
<protein>
    <recommendedName>
        <fullName evidence="6">Ribonuclease VapC</fullName>
        <shortName evidence="6">RNase VapC</shortName>
        <ecNumber evidence="6">3.1.-.-</ecNumber>
    </recommendedName>
    <alternativeName>
        <fullName evidence="6">Toxin VapC</fullName>
    </alternativeName>
</protein>
<dbReference type="RefSeq" id="WP_406856812.1">
    <property type="nucleotide sequence ID" value="NZ_CP157484.1"/>
</dbReference>
<dbReference type="GO" id="GO:0004540">
    <property type="term" value="F:RNA nuclease activity"/>
    <property type="evidence" value="ECO:0007669"/>
    <property type="project" value="InterPro"/>
</dbReference>
<dbReference type="Gene3D" id="3.40.50.1010">
    <property type="entry name" value="5'-nuclease"/>
    <property type="match status" value="1"/>
</dbReference>
<evidence type="ECO:0000256" key="2">
    <source>
        <dbReference type="ARBA" id="ARBA00022722"/>
    </source>
</evidence>
<evidence type="ECO:0000256" key="5">
    <source>
        <dbReference type="ARBA" id="ARBA00022842"/>
    </source>
</evidence>
<evidence type="ECO:0000256" key="4">
    <source>
        <dbReference type="ARBA" id="ARBA00022801"/>
    </source>
</evidence>
<feature type="binding site" evidence="6">
    <location>
        <position position="7"/>
    </location>
    <ligand>
        <name>Mg(2+)</name>
        <dbReference type="ChEBI" id="CHEBI:18420"/>
    </ligand>
</feature>
<keyword evidence="1 6" id="KW-1277">Toxin-antitoxin system</keyword>
<dbReference type="GO" id="GO:0090729">
    <property type="term" value="F:toxin activity"/>
    <property type="evidence" value="ECO:0007669"/>
    <property type="project" value="UniProtKB-KW"/>
</dbReference>
<dbReference type="InterPro" id="IPR029060">
    <property type="entry name" value="PIN-like_dom_sf"/>
</dbReference>
<dbReference type="AlphaFoldDB" id="A0AAU7JHU5"/>
<sequence>MTRPIIDASVALNWFLSSEHTPASLALLETEHIRAPDILTAEVRGVLRSLASTGDISTVVLSAMERRLGLLAIETLPSDPHLKEAYRLAQILSEPIYSCIYLALAMATDAPLVTSDRRFYSAVRRVGATGGQVRFVGEEV</sequence>
<dbReference type="GO" id="GO:0000287">
    <property type="term" value="F:magnesium ion binding"/>
    <property type="evidence" value="ECO:0007669"/>
    <property type="project" value="UniProtKB-UniRule"/>
</dbReference>
<organism evidence="8">
    <name type="scientific">Alsobacter sp. KACC 23698</name>
    <dbReference type="NCBI Taxonomy" id="3149229"/>
    <lineage>
        <taxon>Bacteria</taxon>
        <taxon>Pseudomonadati</taxon>
        <taxon>Pseudomonadota</taxon>
        <taxon>Alphaproteobacteria</taxon>
        <taxon>Hyphomicrobiales</taxon>
        <taxon>Alsobacteraceae</taxon>
        <taxon>Alsobacter</taxon>
    </lineage>
</organism>
<dbReference type="PANTHER" id="PTHR35901:SF1">
    <property type="entry name" value="EXONUCLEASE VAPC9"/>
    <property type="match status" value="1"/>
</dbReference>
<dbReference type="InterPro" id="IPR051619">
    <property type="entry name" value="TypeII_TA_RNase_PINc/VapC"/>
</dbReference>
<evidence type="ECO:0000256" key="6">
    <source>
        <dbReference type="HAMAP-Rule" id="MF_00265"/>
    </source>
</evidence>
<dbReference type="CDD" id="cd09873">
    <property type="entry name" value="PIN_Pae0151-like"/>
    <property type="match status" value="1"/>
</dbReference>
<dbReference type="InterPro" id="IPR002716">
    <property type="entry name" value="PIN_dom"/>
</dbReference>